<proteinExistence type="predicted"/>
<sequence>MSQTKPITKAAIVGCNWGMVHLAALQQSGLELSALVDVDLPRAQSLAQQLNIAHACQSLTQVPEVDLVIIATPAISHMQVIEHFSQQAIICEKPLLGLSANQLPANWPKRLWVNYAFNQLESAQLINRLIQPTQGPVRVQLSSQVNLPLKFNLEQWFLETASHPLSWLLHLLGEPRQLSKQTNEQELKLELACGEHRINIDFTLGGAAGIYHQVRVQQGSQQLQLQGHYIPGQAWRFMPVLLNDEPQNQGEYHESDCWLLANQRSTSLIIKHLQGQLSEAELLAQGGFNPTKALWLEQSLLGEKFNSAS</sequence>
<dbReference type="EMBL" id="BMDY01000007">
    <property type="protein sequence ID" value="GGB02963.1"/>
    <property type="molecule type" value="Genomic_DNA"/>
</dbReference>
<evidence type="ECO:0000313" key="3">
    <source>
        <dbReference type="EMBL" id="GGB02963.1"/>
    </source>
</evidence>
<organism evidence="3 4">
    <name type="scientific">Agarivorans gilvus</name>
    <dbReference type="NCBI Taxonomy" id="680279"/>
    <lineage>
        <taxon>Bacteria</taxon>
        <taxon>Pseudomonadati</taxon>
        <taxon>Pseudomonadota</taxon>
        <taxon>Gammaproteobacteria</taxon>
        <taxon>Alteromonadales</taxon>
        <taxon>Alteromonadaceae</taxon>
        <taxon>Agarivorans</taxon>
    </lineage>
</organism>
<dbReference type="Gene3D" id="3.40.50.720">
    <property type="entry name" value="NAD(P)-binding Rossmann-like Domain"/>
    <property type="match status" value="1"/>
</dbReference>
<protein>
    <recommendedName>
        <fullName evidence="2">Gfo/Idh/MocA-like oxidoreductase N-terminal domain-containing protein</fullName>
    </recommendedName>
</protein>
<dbReference type="InterPro" id="IPR051450">
    <property type="entry name" value="Gfo/Idh/MocA_Oxidoreductases"/>
</dbReference>
<comment type="caution">
    <text evidence="3">The sequence shown here is derived from an EMBL/GenBank/DDBJ whole genome shotgun (WGS) entry which is preliminary data.</text>
</comment>
<dbReference type="PANTHER" id="PTHR43377">
    <property type="entry name" value="BILIVERDIN REDUCTASE A"/>
    <property type="match status" value="1"/>
</dbReference>
<name>A0ABQ1HZW3_9ALTE</name>
<evidence type="ECO:0000259" key="2">
    <source>
        <dbReference type="Pfam" id="PF01408"/>
    </source>
</evidence>
<dbReference type="RefSeq" id="WP_055734365.1">
    <property type="nucleotide sequence ID" value="NZ_BMDY01000007.1"/>
</dbReference>
<evidence type="ECO:0000313" key="4">
    <source>
        <dbReference type="Proteomes" id="UP000651977"/>
    </source>
</evidence>
<dbReference type="InterPro" id="IPR036291">
    <property type="entry name" value="NAD(P)-bd_dom_sf"/>
</dbReference>
<dbReference type="PANTHER" id="PTHR43377:SF1">
    <property type="entry name" value="BILIVERDIN REDUCTASE A"/>
    <property type="match status" value="1"/>
</dbReference>
<dbReference type="Proteomes" id="UP000651977">
    <property type="component" value="Unassembled WGS sequence"/>
</dbReference>
<feature type="domain" description="Gfo/Idh/MocA-like oxidoreductase N-terminal" evidence="2">
    <location>
        <begin position="9"/>
        <end position="95"/>
    </location>
</feature>
<reference evidence="4" key="1">
    <citation type="journal article" date="2019" name="Int. J. Syst. Evol. Microbiol.">
        <title>The Global Catalogue of Microorganisms (GCM) 10K type strain sequencing project: providing services to taxonomists for standard genome sequencing and annotation.</title>
        <authorList>
            <consortium name="The Broad Institute Genomics Platform"/>
            <consortium name="The Broad Institute Genome Sequencing Center for Infectious Disease"/>
            <person name="Wu L."/>
            <person name="Ma J."/>
        </authorList>
    </citation>
    <scope>NUCLEOTIDE SEQUENCE [LARGE SCALE GENOMIC DNA]</scope>
    <source>
        <strain evidence="4">CGMCC 1.10131</strain>
    </source>
</reference>
<dbReference type="InterPro" id="IPR000683">
    <property type="entry name" value="Gfo/Idh/MocA-like_OxRdtase_N"/>
</dbReference>
<keyword evidence="1" id="KW-0732">Signal</keyword>
<accession>A0ABQ1HZW3</accession>
<evidence type="ECO:0000256" key="1">
    <source>
        <dbReference type="ARBA" id="ARBA00022729"/>
    </source>
</evidence>
<dbReference type="SUPFAM" id="SSF51735">
    <property type="entry name" value="NAD(P)-binding Rossmann-fold domains"/>
    <property type="match status" value="1"/>
</dbReference>
<dbReference type="Pfam" id="PF01408">
    <property type="entry name" value="GFO_IDH_MocA"/>
    <property type="match status" value="1"/>
</dbReference>
<gene>
    <name evidence="3" type="ORF">GCM10007414_15410</name>
</gene>
<keyword evidence="4" id="KW-1185">Reference proteome</keyword>